<evidence type="ECO:0000313" key="2">
    <source>
        <dbReference type="EMBL" id="VDN56689.1"/>
    </source>
</evidence>
<protein>
    <submittedName>
        <fullName evidence="5">Biogenesis of lysosome-related organelles complex 1 subunit 7</fullName>
    </submittedName>
</protein>
<dbReference type="EMBL" id="UYYG01001156">
    <property type="protein sequence ID" value="VDN56689.1"/>
    <property type="molecule type" value="Genomic_DNA"/>
</dbReference>
<evidence type="ECO:0000313" key="5">
    <source>
        <dbReference type="WBParaSite" id="DME_0000230201-mRNA-1"/>
    </source>
</evidence>
<accession>A0A0N4U5Z0</accession>
<feature type="compositionally biased region" description="Polar residues" evidence="1">
    <location>
        <begin position="113"/>
        <end position="122"/>
    </location>
</feature>
<organism evidence="3 5">
    <name type="scientific">Dracunculus medinensis</name>
    <name type="common">Guinea worm</name>
    <dbReference type="NCBI Taxonomy" id="318479"/>
    <lineage>
        <taxon>Eukaryota</taxon>
        <taxon>Metazoa</taxon>
        <taxon>Ecdysozoa</taxon>
        <taxon>Nematoda</taxon>
        <taxon>Chromadorea</taxon>
        <taxon>Rhabditida</taxon>
        <taxon>Spirurina</taxon>
        <taxon>Dracunculoidea</taxon>
        <taxon>Dracunculidae</taxon>
        <taxon>Dracunculus</taxon>
    </lineage>
</organism>
<keyword evidence="4" id="KW-1185">Reference proteome</keyword>
<gene>
    <name evidence="2" type="ORF">DME_LOCUS6662</name>
</gene>
<reference evidence="5" key="1">
    <citation type="submission" date="2017-02" db="UniProtKB">
        <authorList>
            <consortium name="WormBaseParasite"/>
        </authorList>
    </citation>
    <scope>IDENTIFICATION</scope>
</reference>
<name>A0A0N4U5Z0_DRAME</name>
<dbReference type="Proteomes" id="UP000274756">
    <property type="component" value="Unassembled WGS sequence"/>
</dbReference>
<dbReference type="STRING" id="318479.A0A0N4U5Z0"/>
<evidence type="ECO:0000313" key="4">
    <source>
        <dbReference type="Proteomes" id="UP000274756"/>
    </source>
</evidence>
<dbReference type="Proteomes" id="UP000038040">
    <property type="component" value="Unplaced"/>
</dbReference>
<dbReference type="WBParaSite" id="DME_0000230201-mRNA-1">
    <property type="protein sequence ID" value="DME_0000230201-mRNA-1"/>
    <property type="gene ID" value="DME_0000230201"/>
</dbReference>
<feature type="region of interest" description="Disordered" evidence="1">
    <location>
        <begin position="103"/>
        <end position="122"/>
    </location>
</feature>
<proteinExistence type="predicted"/>
<dbReference type="AlphaFoldDB" id="A0A0N4U5Z0"/>
<dbReference type="OrthoDB" id="5788338at2759"/>
<sequence length="122" mass="13864">MSVMAVVDRVRLVAEQIFDHTDLVEANDVSFDSLLARDDLKRLNSQIKEKAAAIIALTTPTFKKEHDDYLERIKQLQNNQLLAVDMEIEQQLKNLRETIKQGRTVDDLPSPEVSASSEVDLE</sequence>
<reference evidence="2 4" key="2">
    <citation type="submission" date="2018-11" db="EMBL/GenBank/DDBJ databases">
        <authorList>
            <consortium name="Pathogen Informatics"/>
        </authorList>
    </citation>
    <scope>NUCLEOTIDE SEQUENCE [LARGE SCALE GENOMIC DNA]</scope>
</reference>
<evidence type="ECO:0000256" key="1">
    <source>
        <dbReference type="SAM" id="MobiDB-lite"/>
    </source>
</evidence>
<evidence type="ECO:0000313" key="3">
    <source>
        <dbReference type="Proteomes" id="UP000038040"/>
    </source>
</evidence>